<dbReference type="GO" id="GO:0071555">
    <property type="term" value="P:cell wall organization"/>
    <property type="evidence" value="ECO:0007669"/>
    <property type="project" value="UniProtKB-KW"/>
</dbReference>
<feature type="transmembrane region" description="Helical" evidence="9">
    <location>
        <begin position="435"/>
        <end position="455"/>
    </location>
</feature>
<dbReference type="PANTHER" id="PTHR32044:SF80">
    <property type="entry name" value="XYLOGLUCAN GLYCOSYLTRANSFERASE 2-RELATED"/>
    <property type="match status" value="1"/>
</dbReference>
<evidence type="ECO:0000256" key="2">
    <source>
        <dbReference type="ARBA" id="ARBA00022676"/>
    </source>
</evidence>
<keyword evidence="4 9" id="KW-0812">Transmembrane</keyword>
<dbReference type="STRING" id="1826909.A5893_07835"/>
<dbReference type="RefSeq" id="WP_068822063.1">
    <property type="nucleotide sequence ID" value="NZ_LWHJ01000022.1"/>
</dbReference>
<sequence>MIWQITILALYTLSLSIIFIFSIGQAYLIFSYLRSKRKTDVVPVMPPIIPFVTVQLPLFNELYVVERLIKSVCTLNYPKDKLEIQVLDDSTDLSLIETENIINKMKVLGFDIVHIKREKNTGFKAGALQFGLNIAKGEFIAIFDADFLPEKDFLKKLIPYFNQPNIGMVQSRWGHINNDYSLLTKIQAFGLDGHFTVEQTGRNKANLFMNFNGTAGIWRKQCITEAGGWQHDTLTEDLDLSYRAQLKGWEFTYVENVVTPAELPVESNALRSQQHRWTKGAIETSKKMIKEIWRADVGLKKKIFGTLHLMNSYVFIFVFITSILSVPVLVIKSYNEISPTYFNLMTFFLLGFIIITVFYIVASISKKENIKTFAKLYPMFLSVSMALSFHNSMAVLEGLFGFKSDFIRTPKFNITDLKQNFEENIYVKRILPKAFFLEFALFIYFAFGLISAFYFKDFALFPFHLMLFSGFGILTFYSFKHSLKKV</sequence>
<dbReference type="AlphaFoldDB" id="A0A179DKB8"/>
<gene>
    <name evidence="10" type="ORF">A5893_07835</name>
</gene>
<evidence type="ECO:0000256" key="6">
    <source>
        <dbReference type="ARBA" id="ARBA00023034"/>
    </source>
</evidence>
<dbReference type="Pfam" id="PF13641">
    <property type="entry name" value="Glyco_tranf_2_3"/>
    <property type="match status" value="1"/>
</dbReference>
<evidence type="ECO:0000256" key="8">
    <source>
        <dbReference type="ARBA" id="ARBA00023316"/>
    </source>
</evidence>
<feature type="transmembrane region" description="Helical" evidence="9">
    <location>
        <begin position="310"/>
        <end position="330"/>
    </location>
</feature>
<name>A0A179DKB8_9SPHI</name>
<evidence type="ECO:0000256" key="1">
    <source>
        <dbReference type="ARBA" id="ARBA00004653"/>
    </source>
</evidence>
<dbReference type="InterPro" id="IPR029044">
    <property type="entry name" value="Nucleotide-diphossugar_trans"/>
</dbReference>
<dbReference type="PANTHER" id="PTHR32044">
    <property type="entry name" value="GLUCOMANNAN 4-BETA-MANNOSYLTRANSFERASE 9"/>
    <property type="match status" value="1"/>
</dbReference>
<dbReference type="EMBL" id="LWHJ01000022">
    <property type="protein sequence ID" value="OAQ40833.1"/>
    <property type="molecule type" value="Genomic_DNA"/>
</dbReference>
<keyword evidence="3 10" id="KW-0808">Transferase</keyword>
<evidence type="ECO:0000256" key="3">
    <source>
        <dbReference type="ARBA" id="ARBA00022679"/>
    </source>
</evidence>
<protein>
    <submittedName>
        <fullName evidence="10">Glycosyl transferase family 2</fullName>
    </submittedName>
</protein>
<evidence type="ECO:0000256" key="9">
    <source>
        <dbReference type="SAM" id="Phobius"/>
    </source>
</evidence>
<keyword evidence="7 9" id="KW-0472">Membrane</keyword>
<feature type="transmembrane region" description="Helical" evidence="9">
    <location>
        <begin position="461"/>
        <end position="479"/>
    </location>
</feature>
<evidence type="ECO:0000313" key="10">
    <source>
        <dbReference type="EMBL" id="OAQ40833.1"/>
    </source>
</evidence>
<evidence type="ECO:0000256" key="4">
    <source>
        <dbReference type="ARBA" id="ARBA00022692"/>
    </source>
</evidence>
<keyword evidence="6" id="KW-0333">Golgi apparatus</keyword>
<comment type="subcellular location">
    <subcellularLocation>
        <location evidence="1">Golgi apparatus membrane</location>
        <topology evidence="1">Multi-pass membrane protein</topology>
    </subcellularLocation>
</comment>
<reference evidence="10 11" key="1">
    <citation type="submission" date="2016-04" db="EMBL/GenBank/DDBJ databases">
        <authorList>
            <person name="Evans L.H."/>
            <person name="Alamgir A."/>
            <person name="Owens N."/>
            <person name="Weber N.D."/>
            <person name="Virtaneva K."/>
            <person name="Barbian K."/>
            <person name="Babar A."/>
            <person name="Rosenke K."/>
        </authorList>
    </citation>
    <scope>NUCLEOTIDE SEQUENCE [LARGE SCALE GENOMIC DNA]</scope>
    <source>
        <strain evidence="10 11">CCM 8644</strain>
    </source>
</reference>
<dbReference type="GO" id="GO:0016757">
    <property type="term" value="F:glycosyltransferase activity"/>
    <property type="evidence" value="ECO:0007669"/>
    <property type="project" value="UniProtKB-KW"/>
</dbReference>
<evidence type="ECO:0000256" key="7">
    <source>
        <dbReference type="ARBA" id="ARBA00023136"/>
    </source>
</evidence>
<comment type="caution">
    <text evidence="10">The sequence shown here is derived from an EMBL/GenBank/DDBJ whole genome shotgun (WGS) entry which is preliminary data.</text>
</comment>
<keyword evidence="5 9" id="KW-1133">Transmembrane helix</keyword>
<proteinExistence type="predicted"/>
<dbReference type="CDD" id="cd06437">
    <property type="entry name" value="CESA_CaSu_A2"/>
    <property type="match status" value="1"/>
</dbReference>
<accession>A0A179DKB8</accession>
<evidence type="ECO:0000256" key="5">
    <source>
        <dbReference type="ARBA" id="ARBA00022989"/>
    </source>
</evidence>
<feature type="transmembrane region" description="Helical" evidence="9">
    <location>
        <begin position="342"/>
        <end position="362"/>
    </location>
</feature>
<dbReference type="SUPFAM" id="SSF53448">
    <property type="entry name" value="Nucleotide-diphospho-sugar transferases"/>
    <property type="match status" value="1"/>
</dbReference>
<keyword evidence="2" id="KW-0328">Glycosyltransferase</keyword>
<dbReference type="Proteomes" id="UP000078459">
    <property type="component" value="Unassembled WGS sequence"/>
</dbReference>
<evidence type="ECO:0000313" key="11">
    <source>
        <dbReference type="Proteomes" id="UP000078459"/>
    </source>
</evidence>
<feature type="transmembrane region" description="Helical" evidence="9">
    <location>
        <begin position="6"/>
        <end position="30"/>
    </location>
</feature>
<reference evidence="10 11" key="2">
    <citation type="submission" date="2016-06" db="EMBL/GenBank/DDBJ databases">
        <title>Pedobacter psychrophilus sp. nov., isolated from Antarctic fragmentary rock.</title>
        <authorList>
            <person name="Svec P."/>
        </authorList>
    </citation>
    <scope>NUCLEOTIDE SEQUENCE [LARGE SCALE GENOMIC DNA]</scope>
    <source>
        <strain evidence="10 11">CCM 8644</strain>
    </source>
</reference>
<dbReference type="FunFam" id="3.90.550.10:FF:000057">
    <property type="entry name" value="Glycosyltransferase-like protein, family 2"/>
    <property type="match status" value="1"/>
</dbReference>
<keyword evidence="8" id="KW-0961">Cell wall biogenesis/degradation</keyword>
<keyword evidence="11" id="KW-1185">Reference proteome</keyword>
<dbReference type="Gene3D" id="3.90.550.10">
    <property type="entry name" value="Spore Coat Polysaccharide Biosynthesis Protein SpsA, Chain A"/>
    <property type="match status" value="1"/>
</dbReference>
<organism evidence="10 11">
    <name type="scientific">Pedobacter psychrophilus</name>
    <dbReference type="NCBI Taxonomy" id="1826909"/>
    <lineage>
        <taxon>Bacteria</taxon>
        <taxon>Pseudomonadati</taxon>
        <taxon>Bacteroidota</taxon>
        <taxon>Sphingobacteriia</taxon>
        <taxon>Sphingobacteriales</taxon>
        <taxon>Sphingobacteriaceae</taxon>
        <taxon>Pedobacter</taxon>
    </lineage>
</organism>
<dbReference type="OrthoDB" id="9766299at2"/>